<dbReference type="CDD" id="cd11716">
    <property type="entry name" value="THUMP_ThiI"/>
    <property type="match status" value="1"/>
</dbReference>
<keyword evidence="5 19" id="KW-0808">Transferase</keyword>
<organism evidence="21 22">
    <name type="scientific">Candidatus Allofournierella pullistercoris</name>
    <dbReference type="NCBI Taxonomy" id="2838597"/>
    <lineage>
        <taxon>Bacteria</taxon>
        <taxon>Bacillati</taxon>
        <taxon>Bacillota</taxon>
        <taxon>Clostridia</taxon>
        <taxon>Eubacteriales</taxon>
        <taxon>Oscillospiraceae</taxon>
        <taxon>Allofournierella</taxon>
    </lineage>
</organism>
<dbReference type="SMART" id="SM00981">
    <property type="entry name" value="THUMP"/>
    <property type="match status" value="1"/>
</dbReference>
<feature type="binding site" evidence="19">
    <location>
        <begin position="211"/>
        <end position="212"/>
    </location>
    <ligand>
        <name>ATP</name>
        <dbReference type="ChEBI" id="CHEBI:30616"/>
    </ligand>
</feature>
<dbReference type="Pfam" id="PF22025">
    <property type="entry name" value="ThiI_fer"/>
    <property type="match status" value="1"/>
</dbReference>
<dbReference type="NCBIfam" id="TIGR00342">
    <property type="entry name" value="tRNA uracil 4-sulfurtransferase ThiI"/>
    <property type="match status" value="1"/>
</dbReference>
<proteinExistence type="inferred from homology"/>
<accession>A0A948WS30</accession>
<evidence type="ECO:0000256" key="3">
    <source>
        <dbReference type="ARBA" id="ARBA00022490"/>
    </source>
</evidence>
<evidence type="ECO:0000256" key="14">
    <source>
        <dbReference type="ARBA" id="ARBA00066827"/>
    </source>
</evidence>
<sequence>MKEIIMCYQGEMALKGLNRSSFEAVLSKSLRWRVRDLGEFQVYKAQSTMYVEPKDEQAQQNMDIAYQRVSKTFGLAALSRAAVCEKEMSAIQNTAKTYLESALRAAKTFKVEAKRADKSFPLKSPELSRHLGGYLLSCFPHLKVDVKNPDLVVMVEIRDFGAYVHGAKEPGAGGLPVGTSGRAVTMLSGGIDSPVAAWYMARRGLALHHIHFASPPYTSQAAQDKVKKLAEIVSDYTGNCMLYVVPYTTPQEYIRDNAPDVLFTVLMRRSMMRIANQIAKQIDAKALITGESLAQVASQTLQALACTDAAQDLPVLRPLIGMDKTEITAVARRIGTFETSILPYEDCCTIFTPPHPKTKPSLQEVEEAEAKMPGLAELEQQAAEQVLRIRIEMHRQAELDPLDEF</sequence>
<evidence type="ECO:0000313" key="21">
    <source>
        <dbReference type="EMBL" id="MBU3806665.1"/>
    </source>
</evidence>
<dbReference type="GO" id="GO:0052837">
    <property type="term" value="P:thiazole biosynthetic process"/>
    <property type="evidence" value="ECO:0007669"/>
    <property type="project" value="TreeGrafter"/>
</dbReference>
<dbReference type="InterPro" id="IPR004114">
    <property type="entry name" value="THUMP_dom"/>
</dbReference>
<reference evidence="21" key="2">
    <citation type="submission" date="2021-04" db="EMBL/GenBank/DDBJ databases">
        <authorList>
            <person name="Gilroy R."/>
        </authorList>
    </citation>
    <scope>NUCLEOTIDE SEQUENCE</scope>
    <source>
        <strain evidence="21">B5_2728</strain>
    </source>
</reference>
<keyword evidence="6 19" id="KW-0547">Nucleotide-binding</keyword>
<evidence type="ECO:0000256" key="16">
    <source>
        <dbReference type="ARBA" id="ARBA00075337"/>
    </source>
</evidence>
<comment type="subcellular location">
    <subcellularLocation>
        <location evidence="1 19">Cytoplasm</location>
    </subcellularLocation>
</comment>
<comment type="pathway">
    <text evidence="2 19">Cofactor biosynthesis; thiamine diphosphate biosynthesis.</text>
</comment>
<dbReference type="GO" id="GO:0005829">
    <property type="term" value="C:cytosol"/>
    <property type="evidence" value="ECO:0007669"/>
    <property type="project" value="TreeGrafter"/>
</dbReference>
<evidence type="ECO:0000256" key="4">
    <source>
        <dbReference type="ARBA" id="ARBA00022555"/>
    </source>
</evidence>
<gene>
    <name evidence="19 21" type="primary">thiI</name>
    <name evidence="21" type="ORF">H9882_07230</name>
</gene>
<dbReference type="InterPro" id="IPR014729">
    <property type="entry name" value="Rossmann-like_a/b/a_fold"/>
</dbReference>
<dbReference type="GO" id="GO:0005524">
    <property type="term" value="F:ATP binding"/>
    <property type="evidence" value="ECO:0007669"/>
    <property type="project" value="UniProtKB-UniRule"/>
</dbReference>
<keyword evidence="9 19" id="KW-0784">Thiamine biosynthesis</keyword>
<dbReference type="PROSITE" id="PS51165">
    <property type="entry name" value="THUMP"/>
    <property type="match status" value="1"/>
</dbReference>
<keyword evidence="8 19" id="KW-0694">RNA-binding</keyword>
<evidence type="ECO:0000256" key="10">
    <source>
        <dbReference type="ARBA" id="ARBA00050570"/>
    </source>
</evidence>
<dbReference type="Proteomes" id="UP000713596">
    <property type="component" value="Unassembled WGS sequence"/>
</dbReference>
<comment type="similarity">
    <text evidence="13 19">Belongs to the ThiI family.</text>
</comment>
<name>A0A948WS30_9FIRM</name>
<dbReference type="Gene3D" id="3.40.50.620">
    <property type="entry name" value="HUPs"/>
    <property type="match status" value="1"/>
</dbReference>
<feature type="binding site" evidence="19">
    <location>
        <position position="290"/>
    </location>
    <ligand>
        <name>ATP</name>
        <dbReference type="ChEBI" id="CHEBI:30616"/>
    </ligand>
</feature>
<evidence type="ECO:0000256" key="17">
    <source>
        <dbReference type="ARBA" id="ARBA00077849"/>
    </source>
</evidence>
<dbReference type="GO" id="GO:0000049">
    <property type="term" value="F:tRNA binding"/>
    <property type="evidence" value="ECO:0007669"/>
    <property type="project" value="UniProtKB-UniRule"/>
</dbReference>
<dbReference type="PANTHER" id="PTHR43209:SF1">
    <property type="entry name" value="TRNA SULFURTRANSFERASE"/>
    <property type="match status" value="1"/>
</dbReference>
<feature type="domain" description="THUMP" evidence="20">
    <location>
        <begin position="63"/>
        <end position="168"/>
    </location>
</feature>
<dbReference type="EC" id="2.8.1.4" evidence="14 19"/>
<reference evidence="21" key="1">
    <citation type="journal article" date="2021" name="PeerJ">
        <title>Extensive microbial diversity within the chicken gut microbiome revealed by metagenomics and culture.</title>
        <authorList>
            <person name="Gilroy R."/>
            <person name="Ravi A."/>
            <person name="Getino M."/>
            <person name="Pursley I."/>
            <person name="Horton D.L."/>
            <person name="Alikhan N.F."/>
            <person name="Baker D."/>
            <person name="Gharbi K."/>
            <person name="Hall N."/>
            <person name="Watson M."/>
            <person name="Adriaenssens E.M."/>
            <person name="Foster-Nyarko E."/>
            <person name="Jarju S."/>
            <person name="Secka A."/>
            <person name="Antonio M."/>
            <person name="Oren A."/>
            <person name="Chaudhuri R.R."/>
            <person name="La Ragione R."/>
            <person name="Hildebrand F."/>
            <person name="Pallen M.J."/>
        </authorList>
    </citation>
    <scope>NUCLEOTIDE SEQUENCE</scope>
    <source>
        <strain evidence="21">B5_2728</strain>
    </source>
</reference>
<dbReference type="InterPro" id="IPR020536">
    <property type="entry name" value="ThiI_AANH"/>
</dbReference>
<dbReference type="CDD" id="cd01712">
    <property type="entry name" value="PPase_ThiI"/>
    <property type="match status" value="1"/>
</dbReference>
<evidence type="ECO:0000256" key="6">
    <source>
        <dbReference type="ARBA" id="ARBA00022741"/>
    </source>
</evidence>
<dbReference type="InterPro" id="IPR050102">
    <property type="entry name" value="tRNA_sulfurtransferase_ThiI"/>
</dbReference>
<keyword evidence="4 19" id="KW-0820">tRNA-binding</keyword>
<dbReference type="Pfam" id="PF02926">
    <property type="entry name" value="THUMP"/>
    <property type="match status" value="1"/>
</dbReference>
<evidence type="ECO:0000256" key="8">
    <source>
        <dbReference type="ARBA" id="ARBA00022884"/>
    </source>
</evidence>
<dbReference type="PANTHER" id="PTHR43209">
    <property type="entry name" value="TRNA SULFURTRANSFERASE"/>
    <property type="match status" value="1"/>
</dbReference>
<dbReference type="InterPro" id="IPR003720">
    <property type="entry name" value="tRNA_STrfase"/>
</dbReference>
<dbReference type="InterPro" id="IPR049962">
    <property type="entry name" value="THUMP_ThiI"/>
</dbReference>
<dbReference type="Gene3D" id="3.30.2130.30">
    <property type="match status" value="1"/>
</dbReference>
<dbReference type="SUPFAM" id="SSF143437">
    <property type="entry name" value="THUMP domain-like"/>
    <property type="match status" value="1"/>
</dbReference>
<dbReference type="AlphaFoldDB" id="A0A948WS30"/>
<dbReference type="SUPFAM" id="SSF52402">
    <property type="entry name" value="Adenine nucleotide alpha hydrolases-like"/>
    <property type="match status" value="1"/>
</dbReference>
<evidence type="ECO:0000256" key="19">
    <source>
        <dbReference type="HAMAP-Rule" id="MF_00021"/>
    </source>
</evidence>
<protein>
    <recommendedName>
        <fullName evidence="15 19">Probable tRNA sulfurtransferase</fullName>
        <ecNumber evidence="14 19">2.8.1.4</ecNumber>
    </recommendedName>
    <alternativeName>
        <fullName evidence="16 19">Sulfur carrier protein ThiS sulfurtransferase</fullName>
    </alternativeName>
    <alternativeName>
        <fullName evidence="17 19">Thiamine biosynthesis protein ThiI</fullName>
    </alternativeName>
    <alternativeName>
        <fullName evidence="18 19">tRNA 4-thiouridine synthase</fullName>
    </alternativeName>
</protein>
<dbReference type="GO" id="GO:0140741">
    <property type="term" value="F:tRNA-uracil-4 sulfurtransferase activity"/>
    <property type="evidence" value="ECO:0007669"/>
    <property type="project" value="UniProtKB-EC"/>
</dbReference>
<dbReference type="GO" id="GO:0009229">
    <property type="term" value="P:thiamine diphosphate biosynthetic process"/>
    <property type="evidence" value="ECO:0007669"/>
    <property type="project" value="UniProtKB-UniRule"/>
</dbReference>
<evidence type="ECO:0000256" key="9">
    <source>
        <dbReference type="ARBA" id="ARBA00022977"/>
    </source>
</evidence>
<dbReference type="GO" id="GO:0002937">
    <property type="term" value="P:tRNA 4-thiouridine biosynthesis"/>
    <property type="evidence" value="ECO:0007669"/>
    <property type="project" value="TreeGrafter"/>
</dbReference>
<evidence type="ECO:0000256" key="12">
    <source>
        <dbReference type="ARBA" id="ARBA00058382"/>
    </source>
</evidence>
<evidence type="ECO:0000256" key="5">
    <source>
        <dbReference type="ARBA" id="ARBA00022679"/>
    </source>
</evidence>
<evidence type="ECO:0000256" key="15">
    <source>
        <dbReference type="ARBA" id="ARBA00071867"/>
    </source>
</evidence>
<dbReference type="EMBL" id="JAHLFP010000063">
    <property type="protein sequence ID" value="MBU3806665.1"/>
    <property type="molecule type" value="Genomic_DNA"/>
</dbReference>
<evidence type="ECO:0000256" key="11">
    <source>
        <dbReference type="ARBA" id="ARBA00052330"/>
    </source>
</evidence>
<evidence type="ECO:0000256" key="1">
    <source>
        <dbReference type="ARBA" id="ARBA00004496"/>
    </source>
</evidence>
<dbReference type="InterPro" id="IPR054173">
    <property type="entry name" value="ThiI_fer"/>
</dbReference>
<comment type="caution">
    <text evidence="21">The sequence shown here is derived from an EMBL/GenBank/DDBJ whole genome shotgun (WGS) entry which is preliminary data.</text>
</comment>
<keyword evidence="7 19" id="KW-0067">ATP-binding</keyword>
<dbReference type="GO" id="GO:0004810">
    <property type="term" value="F:CCA tRNA nucleotidyltransferase activity"/>
    <property type="evidence" value="ECO:0007669"/>
    <property type="project" value="InterPro"/>
</dbReference>
<evidence type="ECO:0000256" key="18">
    <source>
        <dbReference type="ARBA" id="ARBA00080570"/>
    </source>
</evidence>
<evidence type="ECO:0000256" key="7">
    <source>
        <dbReference type="ARBA" id="ARBA00022840"/>
    </source>
</evidence>
<evidence type="ECO:0000256" key="13">
    <source>
        <dbReference type="ARBA" id="ARBA00061472"/>
    </source>
</evidence>
<dbReference type="GO" id="GO:0009228">
    <property type="term" value="P:thiamine biosynthetic process"/>
    <property type="evidence" value="ECO:0007669"/>
    <property type="project" value="UniProtKB-KW"/>
</dbReference>
<feature type="binding site" evidence="19">
    <location>
        <begin position="186"/>
        <end position="187"/>
    </location>
    <ligand>
        <name>ATP</name>
        <dbReference type="ChEBI" id="CHEBI:30616"/>
    </ligand>
</feature>
<feature type="binding site" evidence="19">
    <location>
        <position position="268"/>
    </location>
    <ligand>
        <name>ATP</name>
        <dbReference type="ChEBI" id="CHEBI:30616"/>
    </ligand>
</feature>
<evidence type="ECO:0000259" key="20">
    <source>
        <dbReference type="PROSITE" id="PS51165"/>
    </source>
</evidence>
<comment type="catalytic activity">
    <reaction evidence="11 19">
        <text>[ThiS sulfur-carrier protein]-C-terminal Gly-Gly-AMP + S-sulfanyl-L-cysteinyl-[cysteine desulfurase] + AH2 = [ThiS sulfur-carrier protein]-C-terminal-Gly-aminoethanethioate + L-cysteinyl-[cysteine desulfurase] + A + AMP + 2 H(+)</text>
        <dbReference type="Rhea" id="RHEA:43340"/>
        <dbReference type="Rhea" id="RHEA-COMP:12157"/>
        <dbReference type="Rhea" id="RHEA-COMP:12158"/>
        <dbReference type="Rhea" id="RHEA-COMP:12910"/>
        <dbReference type="Rhea" id="RHEA-COMP:19908"/>
        <dbReference type="ChEBI" id="CHEBI:13193"/>
        <dbReference type="ChEBI" id="CHEBI:15378"/>
        <dbReference type="ChEBI" id="CHEBI:17499"/>
        <dbReference type="ChEBI" id="CHEBI:29950"/>
        <dbReference type="ChEBI" id="CHEBI:61963"/>
        <dbReference type="ChEBI" id="CHEBI:90618"/>
        <dbReference type="ChEBI" id="CHEBI:232372"/>
        <dbReference type="ChEBI" id="CHEBI:456215"/>
    </reaction>
</comment>
<comment type="function">
    <text evidence="12 19">Catalyzes the ATP-dependent transfer of a sulfur to tRNA to produce 4-thiouridine in position 8 of tRNAs, which functions as a near-UV photosensor. Also catalyzes the transfer of sulfur to the sulfur carrier protein ThiS, forming ThiS-thiocarboxylate. This is a step in the synthesis of thiazole, in the thiamine biosynthesis pathway. The sulfur is donated as persulfide by IscS.</text>
</comment>
<evidence type="ECO:0000256" key="2">
    <source>
        <dbReference type="ARBA" id="ARBA00004948"/>
    </source>
</evidence>
<evidence type="ECO:0000313" key="22">
    <source>
        <dbReference type="Proteomes" id="UP000713596"/>
    </source>
</evidence>
<dbReference type="InterPro" id="IPR049961">
    <property type="entry name" value="ThiI_N"/>
</dbReference>
<dbReference type="FunFam" id="3.40.50.620:FF:000053">
    <property type="entry name" value="Probable tRNA sulfurtransferase"/>
    <property type="match status" value="1"/>
</dbReference>
<dbReference type="Pfam" id="PF02568">
    <property type="entry name" value="ThiI"/>
    <property type="match status" value="1"/>
</dbReference>
<dbReference type="HAMAP" id="MF_00021">
    <property type="entry name" value="ThiI"/>
    <property type="match status" value="1"/>
</dbReference>
<feature type="binding site" evidence="19">
    <location>
        <position position="299"/>
    </location>
    <ligand>
        <name>ATP</name>
        <dbReference type="ChEBI" id="CHEBI:30616"/>
    </ligand>
</feature>
<keyword evidence="3 19" id="KW-0963">Cytoplasm</keyword>
<comment type="catalytic activity">
    <reaction evidence="10 19">
        <text>[ThiI sulfur-carrier protein]-S-sulfanyl-L-cysteine + a uridine in tRNA + 2 reduced [2Fe-2S]-[ferredoxin] + ATP + H(+) = [ThiI sulfur-carrier protein]-L-cysteine + a 4-thiouridine in tRNA + 2 oxidized [2Fe-2S]-[ferredoxin] + AMP + diphosphate</text>
        <dbReference type="Rhea" id="RHEA:24176"/>
        <dbReference type="Rhea" id="RHEA-COMP:10000"/>
        <dbReference type="Rhea" id="RHEA-COMP:10001"/>
        <dbReference type="Rhea" id="RHEA-COMP:13337"/>
        <dbReference type="Rhea" id="RHEA-COMP:13338"/>
        <dbReference type="Rhea" id="RHEA-COMP:13339"/>
        <dbReference type="Rhea" id="RHEA-COMP:13340"/>
        <dbReference type="ChEBI" id="CHEBI:15378"/>
        <dbReference type="ChEBI" id="CHEBI:29950"/>
        <dbReference type="ChEBI" id="CHEBI:30616"/>
        <dbReference type="ChEBI" id="CHEBI:33019"/>
        <dbReference type="ChEBI" id="CHEBI:33737"/>
        <dbReference type="ChEBI" id="CHEBI:33738"/>
        <dbReference type="ChEBI" id="CHEBI:61963"/>
        <dbReference type="ChEBI" id="CHEBI:65315"/>
        <dbReference type="ChEBI" id="CHEBI:136798"/>
        <dbReference type="ChEBI" id="CHEBI:456215"/>
        <dbReference type="EC" id="2.8.1.4"/>
    </reaction>
</comment>